<feature type="coiled-coil region" evidence="1">
    <location>
        <begin position="56"/>
        <end position="94"/>
    </location>
</feature>
<dbReference type="AlphaFoldDB" id="A0A7J9PSE4"/>
<dbReference type="RefSeq" id="WP_181505155.1">
    <property type="nucleotide sequence ID" value="NZ_JACDUO010000001.1"/>
</dbReference>
<dbReference type="EMBL" id="JACDUO010000001">
    <property type="protein sequence ID" value="MBA2864409.1"/>
    <property type="molecule type" value="Genomic_DNA"/>
</dbReference>
<proteinExistence type="predicted"/>
<gene>
    <name evidence="2" type="ORF">HNP94_001409</name>
</gene>
<protein>
    <submittedName>
        <fullName evidence="2">Uncharacterized protein</fullName>
    </submittedName>
</protein>
<organism evidence="2 3">
    <name type="scientific">Methanococcus maripaludis</name>
    <name type="common">Methanococcus deltae</name>
    <dbReference type="NCBI Taxonomy" id="39152"/>
    <lineage>
        <taxon>Archaea</taxon>
        <taxon>Methanobacteriati</taxon>
        <taxon>Methanobacteriota</taxon>
        <taxon>Methanomada group</taxon>
        <taxon>Methanococci</taxon>
        <taxon>Methanococcales</taxon>
        <taxon>Methanococcaceae</taxon>
        <taxon>Methanococcus</taxon>
    </lineage>
</organism>
<evidence type="ECO:0000313" key="2">
    <source>
        <dbReference type="EMBL" id="MBA2864409.1"/>
    </source>
</evidence>
<dbReference type="Proteomes" id="UP000567099">
    <property type="component" value="Unassembled WGS sequence"/>
</dbReference>
<reference evidence="2 3" key="1">
    <citation type="submission" date="2020-07" db="EMBL/GenBank/DDBJ databases">
        <title>Genomic Encyclopedia of Type Strains, Phase IV (KMG-V): Genome sequencing to study the core and pangenomes of soil and plant-associated prokaryotes.</title>
        <authorList>
            <person name="Whitman W."/>
        </authorList>
    </citation>
    <scope>NUCLEOTIDE SEQUENCE [LARGE SCALE GENOMIC DNA]</scope>
    <source>
        <strain evidence="2 3">C13</strain>
    </source>
</reference>
<evidence type="ECO:0000256" key="1">
    <source>
        <dbReference type="SAM" id="Coils"/>
    </source>
</evidence>
<sequence>MPRKKELGSTIRHPVDLEESDEIKLQEIQKAWKKPNGRPLEAVKCFRRMIRNTHKNIDLLGQIEHLKESIQLLKNQYREELNTKDHLIEELREKLFEKELRENPVRDPIEDDFKMILGWRDPKDWIKAPSGVKTHIRPIIVKRSSEISEILNTVLKNTETNSKEKIEEKIKT</sequence>
<keyword evidence="1" id="KW-0175">Coiled coil</keyword>
<name>A0A7J9PSE4_METMI</name>
<evidence type="ECO:0000313" key="3">
    <source>
        <dbReference type="Proteomes" id="UP000567099"/>
    </source>
</evidence>
<comment type="caution">
    <text evidence="2">The sequence shown here is derived from an EMBL/GenBank/DDBJ whole genome shotgun (WGS) entry which is preliminary data.</text>
</comment>
<accession>A0A7J9PSE4</accession>